<dbReference type="Gene3D" id="3.60.15.10">
    <property type="entry name" value="Ribonuclease Z/Hydroxyacylglutathione hydrolase-like"/>
    <property type="match status" value="1"/>
</dbReference>
<evidence type="ECO:0000313" key="2">
    <source>
        <dbReference type="EMBL" id="QJR35160.1"/>
    </source>
</evidence>
<reference evidence="2 3" key="1">
    <citation type="submission" date="2020-05" db="EMBL/GenBank/DDBJ databases">
        <title>Complete genome sequence of Gemmatimonas greenlandica TET16.</title>
        <authorList>
            <person name="Zeng Y."/>
        </authorList>
    </citation>
    <scope>NUCLEOTIDE SEQUENCE [LARGE SCALE GENOMIC DNA]</scope>
    <source>
        <strain evidence="2 3">TET16</strain>
    </source>
</reference>
<dbReference type="PANTHER" id="PTHR47619">
    <property type="entry name" value="METALLO-HYDROLASE YYCJ-RELATED"/>
    <property type="match status" value="1"/>
</dbReference>
<dbReference type="AlphaFoldDB" id="A0A6M4IKJ7"/>
<dbReference type="InterPro" id="IPR036866">
    <property type="entry name" value="RibonucZ/Hydroxyglut_hydro"/>
</dbReference>
<dbReference type="EMBL" id="CP053085">
    <property type="protein sequence ID" value="QJR35160.1"/>
    <property type="molecule type" value="Genomic_DNA"/>
</dbReference>
<dbReference type="KEGG" id="ggr:HKW67_06400"/>
<dbReference type="GO" id="GO:0016787">
    <property type="term" value="F:hydrolase activity"/>
    <property type="evidence" value="ECO:0007669"/>
    <property type="project" value="UniProtKB-KW"/>
</dbReference>
<dbReference type="RefSeq" id="WP_171224589.1">
    <property type="nucleotide sequence ID" value="NZ_CP053085.1"/>
</dbReference>
<evidence type="ECO:0000313" key="3">
    <source>
        <dbReference type="Proteomes" id="UP000500938"/>
    </source>
</evidence>
<dbReference type="InterPro" id="IPR052533">
    <property type="entry name" value="WalJ/YycJ-like"/>
</dbReference>
<organism evidence="2 3">
    <name type="scientific">Gemmatimonas groenlandica</name>
    <dbReference type="NCBI Taxonomy" id="2732249"/>
    <lineage>
        <taxon>Bacteria</taxon>
        <taxon>Pseudomonadati</taxon>
        <taxon>Gemmatimonadota</taxon>
        <taxon>Gemmatimonadia</taxon>
        <taxon>Gemmatimonadales</taxon>
        <taxon>Gemmatimonadaceae</taxon>
        <taxon>Gemmatimonas</taxon>
    </lineage>
</organism>
<protein>
    <submittedName>
        <fullName evidence="2">MBL fold metallo-hydrolase</fullName>
    </submittedName>
</protein>
<dbReference type="InterPro" id="IPR001279">
    <property type="entry name" value="Metallo-B-lactamas"/>
</dbReference>
<keyword evidence="3" id="KW-1185">Reference proteome</keyword>
<dbReference type="SUPFAM" id="SSF56281">
    <property type="entry name" value="Metallo-hydrolase/oxidoreductase"/>
    <property type="match status" value="1"/>
</dbReference>
<accession>A0A6M4IKJ7</accession>
<keyword evidence="2" id="KW-0378">Hydrolase</keyword>
<dbReference type="SMART" id="SM00849">
    <property type="entry name" value="Lactamase_B"/>
    <property type="match status" value="1"/>
</dbReference>
<name>A0A6M4IKJ7_9BACT</name>
<proteinExistence type="predicted"/>
<dbReference type="Pfam" id="PF00753">
    <property type="entry name" value="Lactamase_B"/>
    <property type="match status" value="1"/>
</dbReference>
<gene>
    <name evidence="2" type="ORF">HKW67_06400</name>
</gene>
<evidence type="ECO:0000259" key="1">
    <source>
        <dbReference type="SMART" id="SM00849"/>
    </source>
</evidence>
<dbReference type="PANTHER" id="PTHR47619:SF1">
    <property type="entry name" value="EXODEOXYRIBONUCLEASE WALJ"/>
    <property type="match status" value="1"/>
</dbReference>
<sequence>MLRITVLGSGSRGNAILIDGTDGAVLVDAGFGPRSLARRLKAVGRRPEEISALLLTHEHTDHASGAGVACTRWGWPMYGSAGTIEALGVASATDVSLRAGRTFTDDGPTSISGFLVETTSVPHDARDCRALVFTDIRSGARAGVAMDVGRVPEALPVSFERLDLIVVESNHDEQMLARGPYPWSLKQRISGGLGHLSNGAAAGFVSACAHRGLRGVLLTHLSETNNLPALAIERTRDALRRAGWSRDALSAASQHLPLPPMTSTGEAAWLVRASQLSLGF</sequence>
<dbReference type="Proteomes" id="UP000500938">
    <property type="component" value="Chromosome"/>
</dbReference>
<feature type="domain" description="Metallo-beta-lactamase" evidence="1">
    <location>
        <begin position="12"/>
        <end position="171"/>
    </location>
</feature>